<name>A0AAU9JBR3_9CILI</name>
<sequence length="190" mass="22546">MKKQGGFGKFAKKFRIMAAIEKEDILLLTRLMTILHHTPEMPVDKLGNNMFHMACYMGKIKMMKFAFENYHLDIEQYNADGLAPIHLAVKGVSIEAVKWLWEHGADCHIVTQVWEKSPIKLCQEMLKDPEHTKNYGKIRKILDYLRELYFIDKRGYERRKFIWAYQKFKDKNKWIGKFPLGMAREIAEFL</sequence>
<dbReference type="InterPro" id="IPR036770">
    <property type="entry name" value="Ankyrin_rpt-contain_sf"/>
</dbReference>
<dbReference type="SUPFAM" id="SSF48403">
    <property type="entry name" value="Ankyrin repeat"/>
    <property type="match status" value="1"/>
</dbReference>
<dbReference type="InterPro" id="IPR002110">
    <property type="entry name" value="Ankyrin_rpt"/>
</dbReference>
<reference evidence="2" key="1">
    <citation type="submission" date="2021-09" db="EMBL/GenBank/DDBJ databases">
        <authorList>
            <consortium name="AG Swart"/>
            <person name="Singh M."/>
            <person name="Singh A."/>
            <person name="Seah K."/>
            <person name="Emmerich C."/>
        </authorList>
    </citation>
    <scope>NUCLEOTIDE SEQUENCE</scope>
    <source>
        <strain evidence="2">ATCC30299</strain>
    </source>
</reference>
<dbReference type="Pfam" id="PF12796">
    <property type="entry name" value="Ank_2"/>
    <property type="match status" value="1"/>
</dbReference>
<proteinExistence type="predicted"/>
<feature type="repeat" description="ANK" evidence="1">
    <location>
        <begin position="80"/>
        <end position="112"/>
    </location>
</feature>
<dbReference type="SMART" id="SM00248">
    <property type="entry name" value="ANK"/>
    <property type="match status" value="2"/>
</dbReference>
<accession>A0AAU9JBR3</accession>
<gene>
    <name evidence="2" type="ORF">BSTOLATCC_MIC33094</name>
</gene>
<evidence type="ECO:0000313" key="2">
    <source>
        <dbReference type="EMBL" id="CAG9323193.1"/>
    </source>
</evidence>
<keyword evidence="1" id="KW-0040">ANK repeat</keyword>
<evidence type="ECO:0000313" key="3">
    <source>
        <dbReference type="Proteomes" id="UP001162131"/>
    </source>
</evidence>
<dbReference type="AlphaFoldDB" id="A0AAU9JBR3"/>
<keyword evidence="3" id="KW-1185">Reference proteome</keyword>
<dbReference type="Gene3D" id="1.25.40.20">
    <property type="entry name" value="Ankyrin repeat-containing domain"/>
    <property type="match status" value="1"/>
</dbReference>
<comment type="caution">
    <text evidence="2">The sequence shown here is derived from an EMBL/GenBank/DDBJ whole genome shotgun (WGS) entry which is preliminary data.</text>
</comment>
<evidence type="ECO:0000256" key="1">
    <source>
        <dbReference type="PROSITE-ProRule" id="PRU00023"/>
    </source>
</evidence>
<dbReference type="PROSITE" id="PS50297">
    <property type="entry name" value="ANK_REP_REGION"/>
    <property type="match status" value="1"/>
</dbReference>
<dbReference type="PROSITE" id="PS50088">
    <property type="entry name" value="ANK_REPEAT"/>
    <property type="match status" value="1"/>
</dbReference>
<dbReference type="EMBL" id="CAJZBQ010000033">
    <property type="protein sequence ID" value="CAG9323193.1"/>
    <property type="molecule type" value="Genomic_DNA"/>
</dbReference>
<dbReference type="Proteomes" id="UP001162131">
    <property type="component" value="Unassembled WGS sequence"/>
</dbReference>
<evidence type="ECO:0008006" key="4">
    <source>
        <dbReference type="Google" id="ProtNLM"/>
    </source>
</evidence>
<protein>
    <recommendedName>
        <fullName evidence="4">Ankyrin repeat domain-containing protein</fullName>
    </recommendedName>
</protein>
<organism evidence="2 3">
    <name type="scientific">Blepharisma stoltei</name>
    <dbReference type="NCBI Taxonomy" id="1481888"/>
    <lineage>
        <taxon>Eukaryota</taxon>
        <taxon>Sar</taxon>
        <taxon>Alveolata</taxon>
        <taxon>Ciliophora</taxon>
        <taxon>Postciliodesmatophora</taxon>
        <taxon>Heterotrichea</taxon>
        <taxon>Heterotrichida</taxon>
        <taxon>Blepharismidae</taxon>
        <taxon>Blepharisma</taxon>
    </lineage>
</organism>